<comment type="subcellular location">
    <subcellularLocation>
        <location evidence="1">Cytoplasm</location>
    </subcellularLocation>
</comment>
<dbReference type="FunFam" id="3.30.70.330:FF:000213">
    <property type="entry name" value="Uncharacterized protein, isoform R"/>
    <property type="match status" value="1"/>
</dbReference>
<evidence type="ECO:0000313" key="10">
    <source>
        <dbReference type="Proteomes" id="UP000070412"/>
    </source>
</evidence>
<accession>A0A834R4U7</accession>
<dbReference type="FunFam" id="3.30.70.330:FF:000023">
    <property type="entry name" value="Heterogeneous nuclear ribonucleoprotein q isoform"/>
    <property type="match status" value="1"/>
</dbReference>
<dbReference type="SUPFAM" id="SSF54928">
    <property type="entry name" value="RNA-binding domain, RBD"/>
    <property type="match status" value="2"/>
</dbReference>
<feature type="domain" description="RRM" evidence="7">
    <location>
        <begin position="257"/>
        <end position="327"/>
    </location>
</feature>
<evidence type="ECO:0000256" key="5">
    <source>
        <dbReference type="PROSITE-ProRule" id="PRU00176"/>
    </source>
</evidence>
<keyword evidence="3" id="KW-0677">Repeat</keyword>
<dbReference type="InterPro" id="IPR006535">
    <property type="entry name" value="HnRNP_R/Q_splicing_fac"/>
</dbReference>
<dbReference type="Pfam" id="PF00076">
    <property type="entry name" value="RRM_1"/>
    <property type="match status" value="3"/>
</dbReference>
<dbReference type="Gene3D" id="3.30.70.330">
    <property type="match status" value="3"/>
</dbReference>
<dbReference type="GO" id="GO:1990904">
    <property type="term" value="C:ribonucleoprotein complex"/>
    <property type="evidence" value="ECO:0007669"/>
    <property type="project" value="UniProtKB-KW"/>
</dbReference>
<dbReference type="EMBL" id="WVUK01000064">
    <property type="protein sequence ID" value="KAF7489725.1"/>
    <property type="molecule type" value="Genomic_DNA"/>
</dbReference>
<dbReference type="InterPro" id="IPR012677">
    <property type="entry name" value="Nucleotide-bd_a/b_plait_sf"/>
</dbReference>
<evidence type="ECO:0000313" key="8">
    <source>
        <dbReference type="EMBL" id="KAF7489725.1"/>
    </source>
</evidence>
<dbReference type="PANTHER" id="PTHR21245">
    <property type="entry name" value="HETEROGENEOUS NUCLEAR RIBONUCLEOPROTEIN"/>
    <property type="match status" value="1"/>
</dbReference>
<evidence type="ECO:0000256" key="3">
    <source>
        <dbReference type="ARBA" id="ARBA00022737"/>
    </source>
</evidence>
<organism evidence="8">
    <name type="scientific">Sarcoptes scabiei</name>
    <name type="common">Itch mite</name>
    <name type="synonym">Acarus scabiei</name>
    <dbReference type="NCBI Taxonomy" id="52283"/>
    <lineage>
        <taxon>Eukaryota</taxon>
        <taxon>Metazoa</taxon>
        <taxon>Ecdysozoa</taxon>
        <taxon>Arthropoda</taxon>
        <taxon>Chelicerata</taxon>
        <taxon>Arachnida</taxon>
        <taxon>Acari</taxon>
        <taxon>Acariformes</taxon>
        <taxon>Sarcoptiformes</taxon>
        <taxon>Astigmata</taxon>
        <taxon>Psoroptidia</taxon>
        <taxon>Sarcoptoidea</taxon>
        <taxon>Sarcoptidae</taxon>
        <taxon>Sarcoptinae</taxon>
        <taxon>Sarcoptes</taxon>
    </lineage>
</organism>
<proteinExistence type="predicted"/>
<reference evidence="9" key="3">
    <citation type="submission" date="2022-06" db="UniProtKB">
        <authorList>
            <consortium name="EnsemblMetazoa"/>
        </authorList>
    </citation>
    <scope>IDENTIFICATION</scope>
</reference>
<dbReference type="Proteomes" id="UP000070412">
    <property type="component" value="Unassembled WGS sequence"/>
</dbReference>
<evidence type="ECO:0000313" key="9">
    <source>
        <dbReference type="EnsemblMetazoa" id="KAF7489725.1"/>
    </source>
</evidence>
<feature type="domain" description="RRM" evidence="7">
    <location>
        <begin position="80"/>
        <end position="160"/>
    </location>
</feature>
<feature type="region of interest" description="Disordered" evidence="6">
    <location>
        <begin position="510"/>
        <end position="531"/>
    </location>
</feature>
<feature type="domain" description="RRM" evidence="7">
    <location>
        <begin position="162"/>
        <end position="244"/>
    </location>
</feature>
<reference evidence="10" key="1">
    <citation type="journal article" date="2020" name="PLoS Negl. Trop. Dis.">
        <title>High-quality nuclear genome for Sarcoptes scabiei-A critical resource for a neglected parasite.</title>
        <authorList>
            <person name="Korhonen P.K."/>
            <person name="Gasser R.B."/>
            <person name="Ma G."/>
            <person name="Wang T."/>
            <person name="Stroehlein A.J."/>
            <person name="Young N.D."/>
            <person name="Ang C.S."/>
            <person name="Fernando D.D."/>
            <person name="Lu H.C."/>
            <person name="Taylor S."/>
            <person name="Reynolds S.L."/>
            <person name="Mofiz E."/>
            <person name="Najaraj S.H."/>
            <person name="Gowda H."/>
            <person name="Madugundu A."/>
            <person name="Renuse S."/>
            <person name="Holt D."/>
            <person name="Pandey A."/>
            <person name="Papenfuss A.T."/>
            <person name="Fischer K."/>
        </authorList>
    </citation>
    <scope>NUCLEOTIDE SEQUENCE [LARGE SCALE GENOMIC DNA]</scope>
</reference>
<name>A0A834R4U7_SARSC</name>
<dbReference type="PROSITE" id="PS50102">
    <property type="entry name" value="RRM"/>
    <property type="match status" value="3"/>
</dbReference>
<dbReference type="CDD" id="cd12249">
    <property type="entry name" value="RRM1_hnRNPR_like"/>
    <property type="match status" value="1"/>
</dbReference>
<keyword evidence="10" id="KW-1185">Reference proteome</keyword>
<evidence type="ECO:0000256" key="6">
    <source>
        <dbReference type="SAM" id="MobiDB-lite"/>
    </source>
</evidence>
<dbReference type="EnsemblMetazoa" id="SSS_2502s_mrna">
    <property type="protein sequence ID" value="KAF7489725.1"/>
    <property type="gene ID" value="SSS_2502"/>
</dbReference>
<dbReference type="GO" id="GO:0003723">
    <property type="term" value="F:RNA binding"/>
    <property type="evidence" value="ECO:0007669"/>
    <property type="project" value="UniProtKB-UniRule"/>
</dbReference>
<dbReference type="NCBIfam" id="TIGR01648">
    <property type="entry name" value="hnRNP-R-Q"/>
    <property type="match status" value="1"/>
</dbReference>
<dbReference type="OrthoDB" id="3800936at2759"/>
<sequence>MDSVNIWRTPCENGGDVQEKTNGSSTDSQLCTSTSMQGPDPNKLKALLEKTNYSHQVTAGQRKYGGPPPNWPDSTPPSGCEIFVGKIPREIYEDELIPLFEKIGKLWDLRLMIDPTTSQSRGYAFITYCNKEDALKAVQELDGHRIGPKNYPIKVNISVPNLRLFIGNIPKIMSKEHIFNEFKKVTDGLIEVITYSSPDDRRKNRGFCFLEFDNHKNASAAKRKLTTSGIKIFKCEILVDWADPQEEPDEETMSKVKVLYVRNLTNSVTEQQLTELFEKHGQIERVKKIKDYAFVHFEDRNEALQAMERLNNTEFGGSQIEISLAKPPSDRRKKEEMLRNREKRMLMMMQQKQILNHLSRVPQTQIRPPLQAIPPLNGPSILPISRNGRNRFSQPFNPMLSVPYHRQNLAAWDSSMFYDSPDLWWQYNRAATGAQFNFPNIPPNAQWNYGLSNGQIASISPYMTNGVTNSAGNPNRRNNNVPGGNSNINLLNNFNNINNNIIGNQVLRKNKTKSQSQQPINSFNQNIGNKK</sequence>
<reference evidence="8" key="2">
    <citation type="submission" date="2020-01" db="EMBL/GenBank/DDBJ databases">
        <authorList>
            <person name="Korhonen P.K.K."/>
            <person name="Guangxu M.G."/>
            <person name="Wang T.W."/>
            <person name="Stroehlein A.J.S."/>
            <person name="Young N.D."/>
            <person name="Ang C.-S.A."/>
            <person name="Fernando D.W.F."/>
            <person name="Lu H.L."/>
            <person name="Taylor S.T."/>
            <person name="Ehtesham M.E.M."/>
            <person name="Najaraj S.H.N."/>
            <person name="Harsha G.H.G."/>
            <person name="Madugundu A.M."/>
            <person name="Renuse S.R."/>
            <person name="Holt D.H."/>
            <person name="Pandey A.P."/>
            <person name="Papenfuss A.P."/>
            <person name="Gasser R.B.G."/>
            <person name="Fischer K.F."/>
        </authorList>
    </citation>
    <scope>NUCLEOTIDE SEQUENCE</scope>
    <source>
        <strain evidence="8">SSS_KF_BRIS2020</strain>
    </source>
</reference>
<dbReference type="InterPro" id="IPR000504">
    <property type="entry name" value="RRM_dom"/>
</dbReference>
<dbReference type="InterPro" id="IPR035979">
    <property type="entry name" value="RBD_domain_sf"/>
</dbReference>
<dbReference type="AlphaFoldDB" id="A0A834R4U7"/>
<dbReference type="GO" id="GO:0005737">
    <property type="term" value="C:cytoplasm"/>
    <property type="evidence" value="ECO:0007669"/>
    <property type="project" value="UniProtKB-SubCell"/>
</dbReference>
<feature type="compositionally biased region" description="Polar residues" evidence="6">
    <location>
        <begin position="20"/>
        <end position="37"/>
    </location>
</feature>
<feature type="compositionally biased region" description="Polar residues" evidence="6">
    <location>
        <begin position="513"/>
        <end position="531"/>
    </location>
</feature>
<evidence type="ECO:0000256" key="4">
    <source>
        <dbReference type="ARBA" id="ARBA00022884"/>
    </source>
</evidence>
<evidence type="ECO:0000256" key="1">
    <source>
        <dbReference type="ARBA" id="ARBA00004496"/>
    </source>
</evidence>
<keyword evidence="4 5" id="KW-0694">RNA-binding</keyword>
<protein>
    <submittedName>
        <fullName evidence="8">Heterogeneous nuclear ribonucleoprotein Q</fullName>
    </submittedName>
</protein>
<dbReference type="CDD" id="cd12251">
    <property type="entry name" value="RRM3_hnRNPR_like"/>
    <property type="match status" value="1"/>
</dbReference>
<keyword evidence="8" id="KW-0687">Ribonucleoprotein</keyword>
<keyword evidence="2" id="KW-0963">Cytoplasm</keyword>
<evidence type="ECO:0000256" key="2">
    <source>
        <dbReference type="ARBA" id="ARBA00022490"/>
    </source>
</evidence>
<evidence type="ECO:0000259" key="7">
    <source>
        <dbReference type="PROSITE" id="PS50102"/>
    </source>
</evidence>
<feature type="region of interest" description="Disordered" evidence="6">
    <location>
        <begin position="1"/>
        <end position="43"/>
    </location>
</feature>
<dbReference type="SMART" id="SM00360">
    <property type="entry name" value="RRM"/>
    <property type="match status" value="3"/>
</dbReference>
<gene>
    <name evidence="8" type="ORF">SSS_2502</name>
</gene>
<dbReference type="CDD" id="cd12250">
    <property type="entry name" value="RRM2_hnRNPR_like"/>
    <property type="match status" value="1"/>
</dbReference>